<dbReference type="GO" id="GO:0003676">
    <property type="term" value="F:nucleic acid binding"/>
    <property type="evidence" value="ECO:0007669"/>
    <property type="project" value="InterPro"/>
</dbReference>
<organism evidence="2 3">
    <name type="scientific">Trifolium pratense</name>
    <name type="common">Red clover</name>
    <dbReference type="NCBI Taxonomy" id="57577"/>
    <lineage>
        <taxon>Eukaryota</taxon>
        <taxon>Viridiplantae</taxon>
        <taxon>Streptophyta</taxon>
        <taxon>Embryophyta</taxon>
        <taxon>Tracheophyta</taxon>
        <taxon>Spermatophyta</taxon>
        <taxon>Magnoliopsida</taxon>
        <taxon>eudicotyledons</taxon>
        <taxon>Gunneridae</taxon>
        <taxon>Pentapetalae</taxon>
        <taxon>rosids</taxon>
        <taxon>fabids</taxon>
        <taxon>Fabales</taxon>
        <taxon>Fabaceae</taxon>
        <taxon>Papilionoideae</taxon>
        <taxon>50 kb inversion clade</taxon>
        <taxon>NPAAA clade</taxon>
        <taxon>Hologalegina</taxon>
        <taxon>IRL clade</taxon>
        <taxon>Trifolieae</taxon>
        <taxon>Trifolium</taxon>
    </lineage>
</organism>
<evidence type="ECO:0000259" key="1">
    <source>
        <dbReference type="Pfam" id="PF13456"/>
    </source>
</evidence>
<evidence type="ECO:0000313" key="2">
    <source>
        <dbReference type="EMBL" id="PNX63748.1"/>
    </source>
</evidence>
<dbReference type="InterPro" id="IPR002156">
    <property type="entry name" value="RNaseH_domain"/>
</dbReference>
<dbReference type="Pfam" id="PF13456">
    <property type="entry name" value="RVT_3"/>
    <property type="match status" value="1"/>
</dbReference>
<comment type="caution">
    <text evidence="2">The sequence shown here is derived from an EMBL/GenBank/DDBJ whole genome shotgun (WGS) entry which is preliminary data.</text>
</comment>
<reference evidence="2 3" key="1">
    <citation type="journal article" date="2014" name="Am. J. Bot.">
        <title>Genome assembly and annotation for red clover (Trifolium pratense; Fabaceae).</title>
        <authorList>
            <person name="Istvanek J."/>
            <person name="Jaros M."/>
            <person name="Krenek A."/>
            <person name="Repkova J."/>
        </authorList>
    </citation>
    <scope>NUCLEOTIDE SEQUENCE [LARGE SCALE GENOMIC DNA]</scope>
    <source>
        <strain evidence="3">cv. Tatra</strain>
        <tissue evidence="2">Young leaves</tissue>
    </source>
</reference>
<gene>
    <name evidence="2" type="ORF">L195_g053661</name>
</gene>
<reference evidence="2 3" key="2">
    <citation type="journal article" date="2017" name="Front. Plant Sci.">
        <title>Gene Classification and Mining of Molecular Markers Useful in Red Clover (Trifolium pratense) Breeding.</title>
        <authorList>
            <person name="Istvanek J."/>
            <person name="Dluhosova J."/>
            <person name="Dluhos P."/>
            <person name="Patkova L."/>
            <person name="Nedelnik J."/>
            <person name="Repkova J."/>
        </authorList>
    </citation>
    <scope>NUCLEOTIDE SEQUENCE [LARGE SCALE GENOMIC DNA]</scope>
    <source>
        <strain evidence="3">cv. Tatra</strain>
        <tissue evidence="2">Young leaves</tissue>
    </source>
</reference>
<dbReference type="PANTHER" id="PTHR34023">
    <property type="entry name" value="RNASE H DOMAIN-CONTAINING PROTEIN"/>
    <property type="match status" value="1"/>
</dbReference>
<feature type="non-terminal residue" evidence="2">
    <location>
        <position position="120"/>
    </location>
</feature>
<dbReference type="Proteomes" id="UP000236291">
    <property type="component" value="Unassembled WGS sequence"/>
</dbReference>
<protein>
    <recommendedName>
        <fullName evidence="1">RNase H type-1 domain-containing protein</fullName>
    </recommendedName>
</protein>
<dbReference type="EMBL" id="ASHM01091298">
    <property type="protein sequence ID" value="PNX63748.1"/>
    <property type="molecule type" value="Genomic_DNA"/>
</dbReference>
<evidence type="ECO:0000313" key="3">
    <source>
        <dbReference type="Proteomes" id="UP000236291"/>
    </source>
</evidence>
<sequence>MYFLLEGSGIRTPSSLVGSAHLKGYTQKIGACDALHAETWGMENLNGATPILIRQIQEHINFDWQIQFRHTWREDNRSVDWLANRSLVHNSFGVIPLETPPKDLHSTLFSDIFRACMPKN</sequence>
<name>A0A2K3KBU9_TRIPR</name>
<accession>A0A2K3KBU9</accession>
<dbReference type="PANTHER" id="PTHR34023:SF4">
    <property type="entry name" value="RNASE H TYPE-1 DOMAIN-CONTAINING PROTEIN"/>
    <property type="match status" value="1"/>
</dbReference>
<proteinExistence type="predicted"/>
<dbReference type="AlphaFoldDB" id="A0A2K3KBU9"/>
<dbReference type="GO" id="GO:0004523">
    <property type="term" value="F:RNA-DNA hybrid ribonuclease activity"/>
    <property type="evidence" value="ECO:0007669"/>
    <property type="project" value="InterPro"/>
</dbReference>
<feature type="domain" description="RNase H type-1" evidence="1">
    <location>
        <begin position="52"/>
        <end position="85"/>
    </location>
</feature>